<evidence type="ECO:0000259" key="5">
    <source>
        <dbReference type="Pfam" id="PF00127"/>
    </source>
</evidence>
<dbReference type="InterPro" id="IPR008972">
    <property type="entry name" value="Cupredoxin"/>
</dbReference>
<evidence type="ECO:0000256" key="2">
    <source>
        <dbReference type="ARBA" id="ARBA00022723"/>
    </source>
</evidence>
<evidence type="ECO:0000256" key="3">
    <source>
        <dbReference type="ARBA" id="ARBA00022982"/>
    </source>
</evidence>
<keyword evidence="4" id="KW-0186">Copper</keyword>
<organism evidence="6 8">
    <name type="scientific">Salinibacter ruber</name>
    <dbReference type="NCBI Taxonomy" id="146919"/>
    <lineage>
        <taxon>Bacteria</taxon>
        <taxon>Pseudomonadati</taxon>
        <taxon>Rhodothermota</taxon>
        <taxon>Rhodothermia</taxon>
        <taxon>Rhodothermales</taxon>
        <taxon>Salinibacteraceae</taxon>
        <taxon>Salinibacter</taxon>
    </lineage>
</organism>
<keyword evidence="2" id="KW-0479">Metal-binding</keyword>
<keyword evidence="1" id="KW-0813">Transport</keyword>
<dbReference type="Proteomes" id="UP001155057">
    <property type="component" value="Unassembled WGS sequence"/>
</dbReference>
<comment type="caution">
    <text evidence="6">The sequence shown here is derived from an EMBL/GenBank/DDBJ whole genome shotgun (WGS) entry which is preliminary data.</text>
</comment>
<dbReference type="SUPFAM" id="SSF49503">
    <property type="entry name" value="Cupredoxins"/>
    <property type="match status" value="1"/>
</dbReference>
<dbReference type="Pfam" id="PF00127">
    <property type="entry name" value="Copper-bind"/>
    <property type="match status" value="1"/>
</dbReference>
<evidence type="ECO:0000313" key="6">
    <source>
        <dbReference type="EMBL" id="MCS3709714.1"/>
    </source>
</evidence>
<dbReference type="PANTHER" id="PTHR38439:SF2">
    <property type="entry name" value="OUTER MEMBRANE PROTEIN H.8"/>
    <property type="match status" value="1"/>
</dbReference>
<sequence>MAKTVTLHPKGNQMKYKETEFTVPAGKKVKVVFENTATSPSMQHNVVVLTRPPEQKVFRKVGEAGMSAGASNDYVPQDMGDLILAHTPMSKPGETVSVTFTTPGETGDYGYICTYPGHWATMQGTMHVR</sequence>
<dbReference type="InterPro" id="IPR000923">
    <property type="entry name" value="BlueCu_1"/>
</dbReference>
<dbReference type="AlphaFoldDB" id="A0A9X2Q1D2"/>
<proteinExistence type="predicted"/>
<evidence type="ECO:0000256" key="4">
    <source>
        <dbReference type="ARBA" id="ARBA00023008"/>
    </source>
</evidence>
<protein>
    <submittedName>
        <fullName evidence="6">Azurin</fullName>
    </submittedName>
</protein>
<name>A0A9X2Q1D2_9BACT</name>
<dbReference type="PROSITE" id="PS00196">
    <property type="entry name" value="COPPER_BLUE"/>
    <property type="match status" value="1"/>
</dbReference>
<dbReference type="GO" id="GO:0005507">
    <property type="term" value="F:copper ion binding"/>
    <property type="evidence" value="ECO:0007669"/>
    <property type="project" value="InterPro"/>
</dbReference>
<dbReference type="EMBL" id="JANUBL010000005">
    <property type="protein sequence ID" value="MCS4122359.1"/>
    <property type="molecule type" value="Genomic_DNA"/>
</dbReference>
<dbReference type="Gene3D" id="2.60.40.420">
    <property type="entry name" value="Cupredoxins - blue copper proteins"/>
    <property type="match status" value="1"/>
</dbReference>
<gene>
    <name evidence="7" type="ORF">GGP45_002719</name>
    <name evidence="6" type="ORF">GGP61_001318</name>
</gene>
<dbReference type="RefSeq" id="WP_259040302.1">
    <property type="nucleotide sequence ID" value="NZ_JANTZO010000005.1"/>
</dbReference>
<dbReference type="InterPro" id="IPR028871">
    <property type="entry name" value="BlueCu_1_BS"/>
</dbReference>
<feature type="domain" description="Blue (type 1) copper" evidence="5">
    <location>
        <begin position="5"/>
        <end position="128"/>
    </location>
</feature>
<accession>A0A9X2Q1D2</accession>
<dbReference type="PANTHER" id="PTHR38439">
    <property type="entry name" value="AURACYANIN-B"/>
    <property type="match status" value="1"/>
</dbReference>
<dbReference type="GO" id="GO:0009055">
    <property type="term" value="F:electron transfer activity"/>
    <property type="evidence" value="ECO:0007669"/>
    <property type="project" value="InterPro"/>
</dbReference>
<dbReference type="EMBL" id="JANUAE010000004">
    <property type="protein sequence ID" value="MCS3709714.1"/>
    <property type="molecule type" value="Genomic_DNA"/>
</dbReference>
<evidence type="ECO:0000256" key="1">
    <source>
        <dbReference type="ARBA" id="ARBA00022448"/>
    </source>
</evidence>
<evidence type="ECO:0000313" key="7">
    <source>
        <dbReference type="EMBL" id="MCS4122359.1"/>
    </source>
</evidence>
<dbReference type="Proteomes" id="UP001155144">
    <property type="component" value="Unassembled WGS sequence"/>
</dbReference>
<dbReference type="InterPro" id="IPR050845">
    <property type="entry name" value="Cu-binding_ET"/>
</dbReference>
<evidence type="ECO:0000313" key="8">
    <source>
        <dbReference type="Proteomes" id="UP001155057"/>
    </source>
</evidence>
<reference evidence="6" key="1">
    <citation type="submission" date="2022-08" db="EMBL/GenBank/DDBJ databases">
        <title>Genomic Encyclopedia of Type Strains, Phase V (KMG-V): Genome sequencing to study the core and pangenomes of soil and plant-associated prokaryotes.</title>
        <authorList>
            <person name="Whitman W."/>
        </authorList>
    </citation>
    <scope>NUCLEOTIDE SEQUENCE</scope>
    <source>
        <strain evidence="7">SP3026</strain>
        <strain evidence="6">SP3049</strain>
    </source>
</reference>
<keyword evidence="3" id="KW-0249">Electron transport</keyword>
<dbReference type="CDD" id="cd04233">
    <property type="entry name" value="Auracyanin"/>
    <property type="match status" value="1"/>
</dbReference>